<name>A1WJE3_VEREI</name>
<dbReference type="Proteomes" id="UP000000374">
    <property type="component" value="Chromosome"/>
</dbReference>
<evidence type="ECO:0000313" key="3">
    <source>
        <dbReference type="EMBL" id="ABM57750.1"/>
    </source>
</evidence>
<dbReference type="AlphaFoldDB" id="A1WJE3"/>
<dbReference type="EMBL" id="CP000542">
    <property type="protein sequence ID" value="ABM57750.1"/>
    <property type="molecule type" value="Genomic_DNA"/>
</dbReference>
<evidence type="ECO:0000259" key="2">
    <source>
        <dbReference type="Pfam" id="PF23920"/>
    </source>
</evidence>
<gene>
    <name evidence="3" type="ordered locus">Veis_1998</name>
</gene>
<keyword evidence="4" id="KW-1185">Reference proteome</keyword>
<dbReference type="InterPro" id="IPR054236">
    <property type="entry name" value="DUF6963"/>
</dbReference>
<dbReference type="GeneID" id="76460584"/>
<protein>
    <submittedName>
        <fullName evidence="3">Uncharacterized protein</fullName>
    </submittedName>
</protein>
<dbReference type="STRING" id="391735.Veis_1998"/>
<evidence type="ECO:0000313" key="4">
    <source>
        <dbReference type="Proteomes" id="UP000000374"/>
    </source>
</evidence>
<evidence type="ECO:0000259" key="1">
    <source>
        <dbReference type="Pfam" id="PF22288"/>
    </source>
</evidence>
<dbReference type="InterPro" id="IPR055683">
    <property type="entry name" value="DUF7259"/>
</dbReference>
<dbReference type="KEGG" id="vei:Veis_1998"/>
<dbReference type="HOGENOM" id="CLU_899006_0_0_4"/>
<dbReference type="Pfam" id="PF23920">
    <property type="entry name" value="DUF7259"/>
    <property type="match status" value="1"/>
</dbReference>
<dbReference type="RefSeq" id="WP_011809756.1">
    <property type="nucleotide sequence ID" value="NC_008786.1"/>
</dbReference>
<organism evidence="3 4">
    <name type="scientific">Verminephrobacter eiseniae (strain EF01-2)</name>
    <dbReference type="NCBI Taxonomy" id="391735"/>
    <lineage>
        <taxon>Bacteria</taxon>
        <taxon>Pseudomonadati</taxon>
        <taxon>Pseudomonadota</taxon>
        <taxon>Betaproteobacteria</taxon>
        <taxon>Burkholderiales</taxon>
        <taxon>Comamonadaceae</taxon>
        <taxon>Verminephrobacter</taxon>
    </lineage>
</organism>
<reference evidence="4" key="1">
    <citation type="submission" date="2006-12" db="EMBL/GenBank/DDBJ databases">
        <title>Complete sequence of chromosome 1 of Verminephrobacter eiseniae EF01-2.</title>
        <authorList>
            <person name="Copeland A."/>
            <person name="Lucas S."/>
            <person name="Lapidus A."/>
            <person name="Barry K."/>
            <person name="Detter J.C."/>
            <person name="Glavina del Rio T."/>
            <person name="Dalin E."/>
            <person name="Tice H."/>
            <person name="Pitluck S."/>
            <person name="Chertkov O."/>
            <person name="Brettin T."/>
            <person name="Bruce D."/>
            <person name="Han C."/>
            <person name="Tapia R."/>
            <person name="Gilna P."/>
            <person name="Schmutz J."/>
            <person name="Larimer F."/>
            <person name="Land M."/>
            <person name="Hauser L."/>
            <person name="Kyrpides N."/>
            <person name="Kim E."/>
            <person name="Stahl D."/>
            <person name="Richardson P."/>
        </authorList>
    </citation>
    <scope>NUCLEOTIDE SEQUENCE [LARGE SCALE GENOMIC DNA]</scope>
    <source>
        <strain evidence="4">EF01-2</strain>
    </source>
</reference>
<dbReference type="Pfam" id="PF22288">
    <property type="entry name" value="DUF6963"/>
    <property type="match status" value="1"/>
</dbReference>
<dbReference type="eggNOG" id="ENOG50322JE">
    <property type="taxonomic scope" value="Bacteria"/>
</dbReference>
<feature type="domain" description="DUF7259" evidence="2">
    <location>
        <begin position="220"/>
        <end position="295"/>
    </location>
</feature>
<accession>A1WJE3</accession>
<feature type="domain" description="DUF6963" evidence="1">
    <location>
        <begin position="2"/>
        <end position="211"/>
    </location>
</feature>
<sequence length="308" mass="31509">MTIAIAASGSRAGAAVRDAVLGAELLGRGAIGGFAVLALLSGDGQLHHCMTQRGGASCLDMPDAWLAAPTAAAISSGPDRPEPLVQFLPGAAGIGLVTGHRHPSRPGRDGAALNAAVLALLGQGAAPQPAVASVLAANAEADAGLIAIDAQGVLGWGNSERVLRRSDLGQFQRDDGSARVAILHNSIFSCAPLAEQVGALAWAQLTGLAGPIGWVRLAAAVPRRIAHRDRVHIDPSDAITAIDSANPYVPTNLHRATVAYLGSEVWRHGVCVGRVMTELVADVADGMVMPFGDAAHDAFLMRTDHVAS</sequence>
<proteinExistence type="predicted"/>